<protein>
    <submittedName>
        <fullName evidence="4">LOB domain-containing protein 40</fullName>
    </submittedName>
</protein>
<dbReference type="InterPro" id="IPR004883">
    <property type="entry name" value="LOB"/>
</dbReference>
<proteinExistence type="inferred from homology"/>
<gene>
    <name evidence="4" type="primary">LBD40</name>
    <name evidence="4" type="ORF">PIB30_016338</name>
</gene>
<name>A0ABU6S7X5_9FABA</name>
<evidence type="ECO:0000313" key="4">
    <source>
        <dbReference type="EMBL" id="MED6132125.1"/>
    </source>
</evidence>
<organism evidence="4 5">
    <name type="scientific">Stylosanthes scabra</name>
    <dbReference type="NCBI Taxonomy" id="79078"/>
    <lineage>
        <taxon>Eukaryota</taxon>
        <taxon>Viridiplantae</taxon>
        <taxon>Streptophyta</taxon>
        <taxon>Embryophyta</taxon>
        <taxon>Tracheophyta</taxon>
        <taxon>Spermatophyta</taxon>
        <taxon>Magnoliopsida</taxon>
        <taxon>eudicotyledons</taxon>
        <taxon>Gunneridae</taxon>
        <taxon>Pentapetalae</taxon>
        <taxon>rosids</taxon>
        <taxon>fabids</taxon>
        <taxon>Fabales</taxon>
        <taxon>Fabaceae</taxon>
        <taxon>Papilionoideae</taxon>
        <taxon>50 kb inversion clade</taxon>
        <taxon>dalbergioids sensu lato</taxon>
        <taxon>Dalbergieae</taxon>
        <taxon>Pterocarpus clade</taxon>
        <taxon>Stylosanthes</taxon>
    </lineage>
</organism>
<sequence>MRLSCNGCRVLRKGCSRECPIRPCIQWIRSPQSQANATIFLAKFYGRAGLINLIHAAAPHLRPAAFRSLLHEACGRIVDPILGCTGLLSSGRWHLCEAAVGAVLNGAPIGKMSAWCESASSSMLRACDIRHVANKEAKSGLHKVKGSSSKGFKRNRGGKAGKKGKEIAEVSDEEWASGLSDHRSSLVNNCNGESCSVETETETAVVEAAAEACDDGGLDLSLTLGCFSS</sequence>
<dbReference type="Proteomes" id="UP001341840">
    <property type="component" value="Unassembled WGS sequence"/>
</dbReference>
<feature type="compositionally biased region" description="Basic residues" evidence="2">
    <location>
        <begin position="144"/>
        <end position="162"/>
    </location>
</feature>
<keyword evidence="5" id="KW-1185">Reference proteome</keyword>
<evidence type="ECO:0000256" key="1">
    <source>
        <dbReference type="ARBA" id="ARBA00005474"/>
    </source>
</evidence>
<dbReference type="Pfam" id="PF03195">
    <property type="entry name" value="LOB"/>
    <property type="match status" value="1"/>
</dbReference>
<evidence type="ECO:0000259" key="3">
    <source>
        <dbReference type="PROSITE" id="PS50891"/>
    </source>
</evidence>
<reference evidence="4 5" key="1">
    <citation type="journal article" date="2023" name="Plants (Basel)">
        <title>Bridging the Gap: Combining Genomics and Transcriptomics Approaches to Understand Stylosanthes scabra, an Orphan Legume from the Brazilian Caatinga.</title>
        <authorList>
            <person name="Ferreira-Neto J.R.C."/>
            <person name="da Silva M.D."/>
            <person name="Binneck E."/>
            <person name="de Melo N.F."/>
            <person name="da Silva R.H."/>
            <person name="de Melo A.L.T.M."/>
            <person name="Pandolfi V."/>
            <person name="Bustamante F.O."/>
            <person name="Brasileiro-Vidal A.C."/>
            <person name="Benko-Iseppon A.M."/>
        </authorList>
    </citation>
    <scope>NUCLEOTIDE SEQUENCE [LARGE SCALE GENOMIC DNA]</scope>
    <source>
        <tissue evidence="4">Leaves</tissue>
    </source>
</reference>
<comment type="caution">
    <text evidence="4">The sequence shown here is derived from an EMBL/GenBank/DDBJ whole genome shotgun (WGS) entry which is preliminary data.</text>
</comment>
<dbReference type="PANTHER" id="PTHR31304">
    <property type="entry name" value="LOB DOMAIN-CONTAINING PROTEIN 38"/>
    <property type="match status" value="1"/>
</dbReference>
<feature type="region of interest" description="Disordered" evidence="2">
    <location>
        <begin position="144"/>
        <end position="167"/>
    </location>
</feature>
<feature type="domain" description="LOB" evidence="3">
    <location>
        <begin position="3"/>
        <end position="109"/>
    </location>
</feature>
<comment type="similarity">
    <text evidence="1">Belongs to the LOB domain-containing protein family.</text>
</comment>
<dbReference type="EMBL" id="JASCZI010060461">
    <property type="protein sequence ID" value="MED6132125.1"/>
    <property type="molecule type" value="Genomic_DNA"/>
</dbReference>
<evidence type="ECO:0000256" key="2">
    <source>
        <dbReference type="SAM" id="MobiDB-lite"/>
    </source>
</evidence>
<dbReference type="PROSITE" id="PS50891">
    <property type="entry name" value="LOB"/>
    <property type="match status" value="1"/>
</dbReference>
<accession>A0ABU6S7X5</accession>
<evidence type="ECO:0000313" key="5">
    <source>
        <dbReference type="Proteomes" id="UP001341840"/>
    </source>
</evidence>
<dbReference type="PANTHER" id="PTHR31304:SF73">
    <property type="entry name" value="OS01G0511000 PROTEIN"/>
    <property type="match status" value="1"/>
</dbReference>